<dbReference type="EMBL" id="LGCL01000019">
    <property type="protein sequence ID" value="KPL78351.1"/>
    <property type="molecule type" value="Genomic_DNA"/>
</dbReference>
<dbReference type="PROSITE" id="PS50005">
    <property type="entry name" value="TPR"/>
    <property type="match status" value="1"/>
</dbReference>
<dbReference type="InterPro" id="IPR010430">
    <property type="entry name" value="DUF1028"/>
</dbReference>
<dbReference type="Pfam" id="PF06267">
    <property type="entry name" value="DUF1028"/>
    <property type="match status" value="1"/>
</dbReference>
<dbReference type="PANTHER" id="PTHR39328:SF1">
    <property type="entry name" value="BLL2871 PROTEIN"/>
    <property type="match status" value="1"/>
</dbReference>
<keyword evidence="2" id="KW-0378">Hydrolase</keyword>
<sequence length="323" mass="35223">MNNRKSGSPSPAYPRFPFAHTFSIVARDPETGEMGAAVQSHWFSTGSLVIWAEAGVGAVATQAMVDPSYGPLGLELMFTGISAPTALANLLAQDVRKEIRQVAMVDARGRVGAHTGIQCIAEAGHVTGDGFSVQANMMLNNTVWHAMAEAFRASTGRLADRMILALQAAQEAGGDIRGQQSAAMIVVKAQSSSKPWNDTLIDLRVEDHPRPIEELQRLLTVQDAYEWMNKGDEFMARNEVDKALSAYQKANSMAPHLIELPFWNAVTLADMDRVEEALPLFEQVFNADPNWAELLKRLPPAGLLKDDPIMLARILSVLSKNTS</sequence>
<dbReference type="GO" id="GO:0008233">
    <property type="term" value="F:peptidase activity"/>
    <property type="evidence" value="ECO:0007669"/>
    <property type="project" value="UniProtKB-KW"/>
</dbReference>
<proteinExistence type="predicted"/>
<dbReference type="Gene3D" id="3.60.20.10">
    <property type="entry name" value="Glutamine Phosphoribosylpyrophosphate, subunit 1, domain 1"/>
    <property type="match status" value="1"/>
</dbReference>
<evidence type="ECO:0000313" key="3">
    <source>
        <dbReference type="Proteomes" id="UP000050417"/>
    </source>
</evidence>
<dbReference type="InterPro" id="IPR011990">
    <property type="entry name" value="TPR-like_helical_dom_sf"/>
</dbReference>
<protein>
    <submittedName>
        <fullName evidence="2">Zn-dependent protease</fullName>
    </submittedName>
</protein>
<dbReference type="OrthoDB" id="9790012at2"/>
<dbReference type="Gene3D" id="1.25.40.10">
    <property type="entry name" value="Tetratricopeptide repeat domain"/>
    <property type="match status" value="1"/>
</dbReference>
<dbReference type="STRING" id="1134406.ADN00_07255"/>
<keyword evidence="1" id="KW-0802">TPR repeat</keyword>
<gene>
    <name evidence="2" type="ORF">ADN00_07255</name>
</gene>
<dbReference type="AlphaFoldDB" id="A0A0P6XP13"/>
<reference evidence="2 3" key="1">
    <citation type="submission" date="2015-07" db="EMBL/GenBank/DDBJ databases">
        <title>Genome sequence of Ornatilinea apprima DSM 23815.</title>
        <authorList>
            <person name="Hemp J."/>
            <person name="Ward L.M."/>
            <person name="Pace L.A."/>
            <person name="Fischer W.W."/>
        </authorList>
    </citation>
    <scope>NUCLEOTIDE SEQUENCE [LARGE SCALE GENOMIC DNA]</scope>
    <source>
        <strain evidence="2 3">P3M-1</strain>
    </source>
</reference>
<accession>A0A0P6XP13</accession>
<evidence type="ECO:0000256" key="1">
    <source>
        <dbReference type="PROSITE-ProRule" id="PRU00339"/>
    </source>
</evidence>
<dbReference type="SUPFAM" id="SSF56235">
    <property type="entry name" value="N-terminal nucleophile aminohydrolases (Ntn hydrolases)"/>
    <property type="match status" value="1"/>
</dbReference>
<dbReference type="SUPFAM" id="SSF48452">
    <property type="entry name" value="TPR-like"/>
    <property type="match status" value="1"/>
</dbReference>
<keyword evidence="3" id="KW-1185">Reference proteome</keyword>
<keyword evidence="2" id="KW-0645">Protease</keyword>
<dbReference type="InterPro" id="IPR029055">
    <property type="entry name" value="Ntn_hydrolases_N"/>
</dbReference>
<dbReference type="GO" id="GO:0006508">
    <property type="term" value="P:proteolysis"/>
    <property type="evidence" value="ECO:0007669"/>
    <property type="project" value="UniProtKB-KW"/>
</dbReference>
<evidence type="ECO:0000313" key="2">
    <source>
        <dbReference type="EMBL" id="KPL78351.1"/>
    </source>
</evidence>
<comment type="caution">
    <text evidence="2">The sequence shown here is derived from an EMBL/GenBank/DDBJ whole genome shotgun (WGS) entry which is preliminary data.</text>
</comment>
<name>A0A0P6XP13_9CHLR</name>
<dbReference type="Proteomes" id="UP000050417">
    <property type="component" value="Unassembled WGS sequence"/>
</dbReference>
<dbReference type="PANTHER" id="PTHR39328">
    <property type="entry name" value="BLL2871 PROTEIN"/>
    <property type="match status" value="1"/>
</dbReference>
<dbReference type="RefSeq" id="WP_075062424.1">
    <property type="nucleotide sequence ID" value="NZ_LGCL01000019.1"/>
</dbReference>
<organism evidence="2 3">
    <name type="scientific">Ornatilinea apprima</name>
    <dbReference type="NCBI Taxonomy" id="1134406"/>
    <lineage>
        <taxon>Bacteria</taxon>
        <taxon>Bacillati</taxon>
        <taxon>Chloroflexota</taxon>
        <taxon>Anaerolineae</taxon>
        <taxon>Anaerolineales</taxon>
        <taxon>Anaerolineaceae</taxon>
        <taxon>Ornatilinea</taxon>
    </lineage>
</organism>
<dbReference type="PATRIC" id="fig|1134406.4.peg.3271"/>
<dbReference type="InterPro" id="IPR019734">
    <property type="entry name" value="TPR_rpt"/>
</dbReference>
<feature type="repeat" description="TPR" evidence="1">
    <location>
        <begin position="224"/>
        <end position="257"/>
    </location>
</feature>